<evidence type="ECO:0000256" key="1">
    <source>
        <dbReference type="ARBA" id="ARBA00006643"/>
    </source>
</evidence>
<dbReference type="InterPro" id="IPR032867">
    <property type="entry name" value="DYW_dom"/>
</dbReference>
<feature type="repeat" description="PPR" evidence="3">
    <location>
        <begin position="130"/>
        <end position="164"/>
    </location>
</feature>
<dbReference type="FunFam" id="1.25.40.10:FF:000073">
    <property type="entry name" value="Pentatricopeptide repeat-containing protein chloroplastic"/>
    <property type="match status" value="1"/>
</dbReference>
<dbReference type="Pfam" id="PF01535">
    <property type="entry name" value="PPR"/>
    <property type="match status" value="5"/>
</dbReference>
<dbReference type="FunFam" id="1.25.40.10:FF:000682">
    <property type="entry name" value="Pentatricopeptide repeat-containing protein At3g16610"/>
    <property type="match status" value="1"/>
</dbReference>
<dbReference type="AlphaFoldDB" id="A0A2U1PY38"/>
<protein>
    <submittedName>
        <fullName evidence="5">Pentatricopeptide repeat-containing protein</fullName>
    </submittedName>
</protein>
<dbReference type="GO" id="GO:0003729">
    <property type="term" value="F:mRNA binding"/>
    <property type="evidence" value="ECO:0007669"/>
    <property type="project" value="UniProtKB-ARBA"/>
</dbReference>
<dbReference type="Pfam" id="PF20431">
    <property type="entry name" value="E_motif"/>
    <property type="match status" value="1"/>
</dbReference>
<comment type="similarity">
    <text evidence="1">Belongs to the PPR family. PCMP-H subfamily.</text>
</comment>
<evidence type="ECO:0000313" key="6">
    <source>
        <dbReference type="Proteomes" id="UP000245207"/>
    </source>
</evidence>
<evidence type="ECO:0000256" key="3">
    <source>
        <dbReference type="PROSITE-ProRule" id="PRU00708"/>
    </source>
</evidence>
<keyword evidence="2" id="KW-0677">Repeat</keyword>
<accession>A0A2U1PY38</accession>
<dbReference type="SUPFAM" id="SSF48452">
    <property type="entry name" value="TPR-like"/>
    <property type="match status" value="1"/>
</dbReference>
<reference evidence="5 6" key="1">
    <citation type="journal article" date="2018" name="Mol. Plant">
        <title>The genome of Artemisia annua provides insight into the evolution of Asteraceae family and artemisinin biosynthesis.</title>
        <authorList>
            <person name="Shen Q."/>
            <person name="Zhang L."/>
            <person name="Liao Z."/>
            <person name="Wang S."/>
            <person name="Yan T."/>
            <person name="Shi P."/>
            <person name="Liu M."/>
            <person name="Fu X."/>
            <person name="Pan Q."/>
            <person name="Wang Y."/>
            <person name="Lv Z."/>
            <person name="Lu X."/>
            <person name="Zhang F."/>
            <person name="Jiang W."/>
            <person name="Ma Y."/>
            <person name="Chen M."/>
            <person name="Hao X."/>
            <person name="Li L."/>
            <person name="Tang Y."/>
            <person name="Lv G."/>
            <person name="Zhou Y."/>
            <person name="Sun X."/>
            <person name="Brodelius P.E."/>
            <person name="Rose J.K.C."/>
            <person name="Tang K."/>
        </authorList>
    </citation>
    <scope>NUCLEOTIDE SEQUENCE [LARGE SCALE GENOMIC DNA]</scope>
    <source>
        <strain evidence="6">cv. Huhao1</strain>
        <tissue evidence="5">Leaf</tissue>
    </source>
</reference>
<feature type="repeat" description="PPR" evidence="3">
    <location>
        <begin position="27"/>
        <end position="61"/>
    </location>
</feature>
<organism evidence="5 6">
    <name type="scientific">Artemisia annua</name>
    <name type="common">Sweet wormwood</name>
    <dbReference type="NCBI Taxonomy" id="35608"/>
    <lineage>
        <taxon>Eukaryota</taxon>
        <taxon>Viridiplantae</taxon>
        <taxon>Streptophyta</taxon>
        <taxon>Embryophyta</taxon>
        <taxon>Tracheophyta</taxon>
        <taxon>Spermatophyta</taxon>
        <taxon>Magnoliopsida</taxon>
        <taxon>eudicotyledons</taxon>
        <taxon>Gunneridae</taxon>
        <taxon>Pentapetalae</taxon>
        <taxon>asterids</taxon>
        <taxon>campanulids</taxon>
        <taxon>Asterales</taxon>
        <taxon>Asteraceae</taxon>
        <taxon>Asteroideae</taxon>
        <taxon>Anthemideae</taxon>
        <taxon>Artemisiinae</taxon>
        <taxon>Artemisia</taxon>
    </lineage>
</organism>
<dbReference type="PANTHER" id="PTHR47926">
    <property type="entry name" value="PENTATRICOPEPTIDE REPEAT-CONTAINING PROTEIN"/>
    <property type="match status" value="1"/>
</dbReference>
<dbReference type="NCBIfam" id="TIGR00756">
    <property type="entry name" value="PPR"/>
    <property type="match status" value="4"/>
</dbReference>
<dbReference type="PANTHER" id="PTHR47926:SF503">
    <property type="entry name" value="PENTATRICOPEPTIDE REPEAT-CONTAINING PROTEIN"/>
    <property type="match status" value="1"/>
</dbReference>
<dbReference type="EMBL" id="PKPP01000612">
    <property type="protein sequence ID" value="PWA90642.1"/>
    <property type="molecule type" value="Genomic_DNA"/>
</dbReference>
<evidence type="ECO:0000259" key="4">
    <source>
        <dbReference type="Pfam" id="PF14432"/>
    </source>
</evidence>
<dbReference type="STRING" id="35608.A0A2U1PY38"/>
<feature type="repeat" description="PPR" evidence="3">
    <location>
        <begin position="232"/>
        <end position="266"/>
    </location>
</feature>
<dbReference type="GO" id="GO:0009451">
    <property type="term" value="P:RNA modification"/>
    <property type="evidence" value="ECO:0007669"/>
    <property type="project" value="InterPro"/>
</dbReference>
<dbReference type="InterPro" id="IPR046848">
    <property type="entry name" value="E_motif"/>
</dbReference>
<dbReference type="InterPro" id="IPR046849">
    <property type="entry name" value="E2_motif"/>
</dbReference>
<dbReference type="GO" id="GO:0008270">
    <property type="term" value="F:zinc ion binding"/>
    <property type="evidence" value="ECO:0007669"/>
    <property type="project" value="InterPro"/>
</dbReference>
<proteinExistence type="inferred from homology"/>
<sequence>MFHTMTKQSLPFHTSTKLISRHFQTMITPSWNTHLRELTKHGNYEQCLDLYRQMLRSSRAPNAFTFPVILKSCAVLSHPVYGTQVHCHVIKTGCHSEPFVQTGLIALYGKCGFVGDARKVFDESPESQKLTVCYNALVAGYVRNDGFCDGFELFCKMRALGVRVDAVTMLGLIPGFSGECGRVRFGESLHCFVAKSGLDGDFCVGNCLLTMYVRCGAMEVARKFFDRMCVKEVGTWNAMISGYAQNGYATEVLELYKDLESCGVEPNPITLVGVLSSCAHLGAQRIGVDIEKKIRNSSFKDNIFLNNALINMYARCGNLVKAKEIFDSLLEKNLVSWTAIIGGYGMHGQGETAVHLFNEMIRCNIMPDGPIFVSVLSACSHAGLTDIGLDYFNSMKTNYGLKPGPEHYSCVVDLLGRAGRLDEAQKLIKTMPMKPDGAVWGALLGACKIHKNVDLAEFAFDRVIELEPTNIGYYVLLSNLYTEVNNTDGILRIRVMMREKRLKKDPGYSYVDHKGKTHLFVAGDHNHPQTKEIYAMLERLDELVNLSSSSGGGMVHSERLAIAFALLTTDIGQDILVIKNLRVCGDCHVFIKLVSKVIDRQFIIRDPTRFHHFKDGFCSCKDYW</sequence>
<dbReference type="PROSITE" id="PS51375">
    <property type="entry name" value="PPR"/>
    <property type="match status" value="5"/>
</dbReference>
<feature type="repeat" description="PPR" evidence="3">
    <location>
        <begin position="302"/>
        <end position="332"/>
    </location>
</feature>
<dbReference type="OrthoDB" id="1487578at2759"/>
<feature type="domain" description="DYW" evidence="4">
    <location>
        <begin position="554"/>
        <end position="624"/>
    </location>
</feature>
<dbReference type="Gene3D" id="1.25.40.10">
    <property type="entry name" value="Tetratricopeptide repeat domain"/>
    <property type="match status" value="3"/>
</dbReference>
<dbReference type="Proteomes" id="UP000245207">
    <property type="component" value="Unassembled WGS sequence"/>
</dbReference>
<keyword evidence="6" id="KW-1185">Reference proteome</keyword>
<dbReference type="FunFam" id="1.25.40.10:FF:000090">
    <property type="entry name" value="Pentatricopeptide repeat-containing protein, chloroplastic"/>
    <property type="match status" value="1"/>
</dbReference>
<dbReference type="Pfam" id="PF13041">
    <property type="entry name" value="PPR_2"/>
    <property type="match status" value="3"/>
</dbReference>
<name>A0A2U1PY38_ARTAN</name>
<feature type="repeat" description="PPR" evidence="3">
    <location>
        <begin position="333"/>
        <end position="367"/>
    </location>
</feature>
<gene>
    <name evidence="5" type="ORF">CTI12_AA096740</name>
</gene>
<evidence type="ECO:0000313" key="5">
    <source>
        <dbReference type="EMBL" id="PWA90642.1"/>
    </source>
</evidence>
<evidence type="ECO:0000256" key="2">
    <source>
        <dbReference type="ARBA" id="ARBA00022737"/>
    </source>
</evidence>
<dbReference type="InterPro" id="IPR011990">
    <property type="entry name" value="TPR-like_helical_dom_sf"/>
</dbReference>
<dbReference type="Pfam" id="PF20430">
    <property type="entry name" value="Eplus_motif"/>
    <property type="match status" value="1"/>
</dbReference>
<dbReference type="InterPro" id="IPR046960">
    <property type="entry name" value="PPR_At4g14850-like_plant"/>
</dbReference>
<dbReference type="InterPro" id="IPR002885">
    <property type="entry name" value="PPR_rpt"/>
</dbReference>
<comment type="caution">
    <text evidence="5">The sequence shown here is derived from an EMBL/GenBank/DDBJ whole genome shotgun (WGS) entry which is preliminary data.</text>
</comment>
<dbReference type="Pfam" id="PF14432">
    <property type="entry name" value="DYW_deaminase"/>
    <property type="match status" value="1"/>
</dbReference>